<accession>A0A1H1BF11</accession>
<evidence type="ECO:0000313" key="6">
    <source>
        <dbReference type="Proteomes" id="UP000199481"/>
    </source>
</evidence>
<evidence type="ECO:0000259" key="3">
    <source>
        <dbReference type="Pfam" id="PF07261"/>
    </source>
</evidence>
<keyword evidence="5" id="KW-0547">Nucleotide-binding</keyword>
<feature type="region of interest" description="Disordered" evidence="2">
    <location>
        <begin position="407"/>
        <end position="463"/>
    </location>
</feature>
<feature type="compositionally biased region" description="Polar residues" evidence="2">
    <location>
        <begin position="421"/>
        <end position="437"/>
    </location>
</feature>
<keyword evidence="5" id="KW-0067">ATP-binding</keyword>
<dbReference type="AlphaFoldDB" id="A0A1H1BF11"/>
<dbReference type="EMBL" id="FNJW01000008">
    <property type="protein sequence ID" value="SDQ50451.1"/>
    <property type="molecule type" value="Genomic_DNA"/>
</dbReference>
<reference evidence="6" key="1">
    <citation type="submission" date="2016-10" db="EMBL/GenBank/DDBJ databases">
        <authorList>
            <person name="Varghese N."/>
            <person name="Submissions S."/>
        </authorList>
    </citation>
    <scope>NUCLEOTIDE SEQUENCE [LARGE SCALE GENOMIC DNA]</scope>
    <source>
        <strain evidence="6">MPL-11</strain>
    </source>
</reference>
<feature type="compositionally biased region" description="Basic and acidic residues" evidence="2">
    <location>
        <begin position="407"/>
        <end position="420"/>
    </location>
</feature>
<gene>
    <name evidence="5" type="ORF">SAMN04487752_2556</name>
</gene>
<proteinExistence type="inferred from homology"/>
<feature type="domain" description="DnaB/C C-terminal" evidence="3">
    <location>
        <begin position="327"/>
        <end position="401"/>
    </location>
</feature>
<dbReference type="RefSeq" id="WP_089978400.1">
    <property type="nucleotide sequence ID" value="NZ_CP084916.1"/>
</dbReference>
<evidence type="ECO:0000313" key="5">
    <source>
        <dbReference type="EMBL" id="SDQ50451.1"/>
    </source>
</evidence>
<keyword evidence="5" id="KW-0347">Helicase</keyword>
<dbReference type="Pfam" id="PF07261">
    <property type="entry name" value="DnaB_2"/>
    <property type="match status" value="1"/>
</dbReference>
<sequence>MGYPWKNLSPKDGFLVKQQALLSDIDQKILTFLYQPLVGNAAYSLYMTLWTEIEEENYWSEGILHSELLALLNIGIPELYQARIKLEAIGLIKTYLQTSPTKLIVYELQAPQTSDVFFKDDLLSLLLLEKVGERKFKKLRNRFVVETIDKNKFQEITKSFLDVFQFDAELLKREKELLKQPVSYIGNTSSTRPRVDPKTFDLKFFYTGLNQQYINRSSITKEIEETILVLHTLYGLDELAMQQFVLNASDIETGKIDEKRLKRLAYDDYHNKNQQNISLKDVVEKDIEVESNQQKMRETELTKRGLTKEDIAVIEVSEQISPVDFMNSIKDQKGGFVTKPEEWTLEEIVKKANLPTAVINILIHYILVVRNNPTLDQKLAYKIANDWAQEKVLAPEEAIQKVKKMYSENAEKRQQQESRSKSYTQNRGKTNYGNQTTTRKETLPDWAKEGNNQLEEKPMSEEEQKAFMERLKRIQNFGKEGE</sequence>
<dbReference type="GO" id="GO:0004386">
    <property type="term" value="F:helicase activity"/>
    <property type="evidence" value="ECO:0007669"/>
    <property type="project" value="UniProtKB-KW"/>
</dbReference>
<keyword evidence="5" id="KW-0378">Hydrolase</keyword>
<keyword evidence="6" id="KW-1185">Reference proteome</keyword>
<name>A0A1H1BF11_9LACT</name>
<dbReference type="Pfam" id="PF25888">
    <property type="entry name" value="WHD_DnaB"/>
    <property type="match status" value="1"/>
</dbReference>
<dbReference type="InterPro" id="IPR058660">
    <property type="entry name" value="WHD_DnaB"/>
</dbReference>
<feature type="domain" description="Replicative helicase loading/DNA remodeling protein DnaB N-terminal winged helix" evidence="4">
    <location>
        <begin position="10"/>
        <end position="263"/>
    </location>
</feature>
<evidence type="ECO:0000259" key="4">
    <source>
        <dbReference type="Pfam" id="PF25888"/>
    </source>
</evidence>
<evidence type="ECO:0000256" key="2">
    <source>
        <dbReference type="SAM" id="MobiDB-lite"/>
    </source>
</evidence>
<dbReference type="InterPro" id="IPR006343">
    <property type="entry name" value="DnaB/C_C"/>
</dbReference>
<protein>
    <submittedName>
        <fullName evidence="5">Replicative DNA helicase loader DnaB</fullName>
    </submittedName>
</protein>
<comment type="similarity">
    <text evidence="1">Belongs to the DnaB/DnaD family.</text>
</comment>
<evidence type="ECO:0000256" key="1">
    <source>
        <dbReference type="ARBA" id="ARBA00093462"/>
    </source>
</evidence>
<dbReference type="OrthoDB" id="2082007at2"/>
<organism evidence="5 6">
    <name type="scientific">Carnobacterium viridans</name>
    <dbReference type="NCBI Taxonomy" id="174587"/>
    <lineage>
        <taxon>Bacteria</taxon>
        <taxon>Bacillati</taxon>
        <taxon>Bacillota</taxon>
        <taxon>Bacilli</taxon>
        <taxon>Lactobacillales</taxon>
        <taxon>Carnobacteriaceae</taxon>
        <taxon>Carnobacterium</taxon>
    </lineage>
</organism>
<dbReference type="Proteomes" id="UP000199481">
    <property type="component" value="Unassembled WGS sequence"/>
</dbReference>
<feature type="compositionally biased region" description="Basic and acidic residues" evidence="2">
    <location>
        <begin position="438"/>
        <end position="463"/>
    </location>
</feature>